<feature type="binding site" evidence="6">
    <location>
        <position position="331"/>
    </location>
    <ligand>
        <name>GTP</name>
        <dbReference type="ChEBI" id="CHEBI:37565"/>
    </ligand>
</feature>
<evidence type="ECO:0000256" key="1">
    <source>
        <dbReference type="ARBA" id="ARBA00022723"/>
    </source>
</evidence>
<keyword evidence="5" id="KW-0807">Transducer</keyword>
<evidence type="ECO:0000313" key="9">
    <source>
        <dbReference type="RefSeq" id="XP_019615092.1"/>
    </source>
</evidence>
<keyword evidence="2 6" id="KW-0547">Nucleotide-binding</keyword>
<dbReference type="InterPro" id="IPR011025">
    <property type="entry name" value="GproteinA_insert"/>
</dbReference>
<dbReference type="PANTHER" id="PTHR10218">
    <property type="entry name" value="GTP-BINDING PROTEIN ALPHA SUBUNIT"/>
    <property type="match status" value="1"/>
</dbReference>
<dbReference type="GeneID" id="109462903"/>
<protein>
    <submittedName>
        <fullName evidence="9">Guanine nucleotide-binding protein G(O) subunit alpha-like</fullName>
    </submittedName>
</protein>
<dbReference type="SUPFAM" id="SSF52540">
    <property type="entry name" value="P-loop containing nucleoside triphosphate hydrolases"/>
    <property type="match status" value="1"/>
</dbReference>
<evidence type="ECO:0000313" key="8">
    <source>
        <dbReference type="Proteomes" id="UP000515135"/>
    </source>
</evidence>
<dbReference type="InterPro" id="IPR001019">
    <property type="entry name" value="Gprotein_alpha_su"/>
</dbReference>
<organism evidence="8 9">
    <name type="scientific">Branchiostoma belcheri</name>
    <name type="common">Amphioxus</name>
    <dbReference type="NCBI Taxonomy" id="7741"/>
    <lineage>
        <taxon>Eukaryota</taxon>
        <taxon>Metazoa</taxon>
        <taxon>Chordata</taxon>
        <taxon>Cephalochordata</taxon>
        <taxon>Leptocardii</taxon>
        <taxon>Amphioxiformes</taxon>
        <taxon>Branchiostomatidae</taxon>
        <taxon>Branchiostoma</taxon>
    </lineage>
</organism>
<dbReference type="SMART" id="SM00275">
    <property type="entry name" value="G_alpha"/>
    <property type="match status" value="1"/>
</dbReference>
<dbReference type="GO" id="GO:0031683">
    <property type="term" value="F:G-protein beta/gamma-subunit complex binding"/>
    <property type="evidence" value="ECO:0007669"/>
    <property type="project" value="InterPro"/>
</dbReference>
<dbReference type="PRINTS" id="PR00318">
    <property type="entry name" value="GPROTEINA"/>
</dbReference>
<feature type="binding site" evidence="6">
    <location>
        <begin position="203"/>
        <end position="207"/>
    </location>
    <ligand>
        <name>GTP</name>
        <dbReference type="ChEBI" id="CHEBI:37565"/>
    </ligand>
</feature>
<keyword evidence="4 6" id="KW-0342">GTP-binding</keyword>
<proteinExistence type="predicted"/>
<name>A0A6P4Y8G8_BRABE</name>
<dbReference type="Gene3D" id="3.40.50.300">
    <property type="entry name" value="P-loop containing nucleotide triphosphate hydrolases"/>
    <property type="match status" value="1"/>
</dbReference>
<dbReference type="FunFam" id="3.40.50.300:FF:001599">
    <property type="entry name" value="guanine nucleotide-binding protein G(Olf) subunit alpha"/>
    <property type="match status" value="1"/>
</dbReference>
<evidence type="ECO:0000256" key="2">
    <source>
        <dbReference type="ARBA" id="ARBA00022741"/>
    </source>
</evidence>
<dbReference type="SUPFAM" id="SSF47895">
    <property type="entry name" value="Transducin (alpha subunit), insertion domain"/>
    <property type="match status" value="1"/>
</dbReference>
<dbReference type="PANTHER" id="PTHR10218:SF231">
    <property type="entry name" value="GUANINE NUCLEOTIDE BINDING PROTEIN (G PROTEIN) ALPHA V1"/>
    <property type="match status" value="1"/>
</dbReference>
<dbReference type="GO" id="GO:0003924">
    <property type="term" value="F:GTPase activity"/>
    <property type="evidence" value="ECO:0007669"/>
    <property type="project" value="InterPro"/>
</dbReference>
<dbReference type="GO" id="GO:0007188">
    <property type="term" value="P:adenylate cyclase-modulating G protein-coupled receptor signaling pathway"/>
    <property type="evidence" value="ECO:0007669"/>
    <property type="project" value="TreeGrafter"/>
</dbReference>
<accession>A0A6P4Y8G8</accession>
<evidence type="ECO:0000256" key="7">
    <source>
        <dbReference type="PIRSR" id="PIRSR601019-2"/>
    </source>
</evidence>
<gene>
    <name evidence="9" type="primary">LOC109462903</name>
</gene>
<dbReference type="RefSeq" id="XP_019615092.1">
    <property type="nucleotide sequence ID" value="XM_019759533.1"/>
</dbReference>
<keyword evidence="8" id="KW-1185">Reference proteome</keyword>
<dbReference type="KEGG" id="bbel:109462903"/>
<dbReference type="GO" id="GO:0005525">
    <property type="term" value="F:GTP binding"/>
    <property type="evidence" value="ECO:0007669"/>
    <property type="project" value="UniProtKB-KW"/>
</dbReference>
<dbReference type="Gene3D" id="1.10.400.10">
    <property type="entry name" value="GI Alpha 1, domain 2-like"/>
    <property type="match status" value="1"/>
</dbReference>
<dbReference type="OrthoDB" id="5817230at2759"/>
<sequence>MGACLSLDSEERKARMRSDEIDRQLQYMAKEDSSVIKILLLGAGESGKSTLVKQMKIIHSQGFSQEELNSFKPTLMDNLLSTMKFVLSGMGLLRINLANPNNKIHAQTVLSSRRGFGEDQVMFPFVTHALRCLWSDQGVRLAVARGYEYELNDSALYLFENMDRICHEKFQPTSEDVIRARVRTTGILETEFAISGIMFRMFDVGGQRSERRKWIQCFDDVKAILFVTALSGYDMTLLEDSNVNRLEESLRLFSSICNNLFFKDTSMILFMNKVDLFQEKILNSGRHLRYYFPSYTGADCDVDSAARYIQHMFQACNKNPSKVIYPHFTTATDTSNIQVVFQVVMDTIIRENLEAASLL</sequence>
<evidence type="ECO:0000256" key="4">
    <source>
        <dbReference type="ARBA" id="ARBA00023134"/>
    </source>
</evidence>
<dbReference type="CDD" id="cd00066">
    <property type="entry name" value="G-alpha"/>
    <property type="match status" value="1"/>
</dbReference>
<dbReference type="Proteomes" id="UP000515135">
    <property type="component" value="Unplaced"/>
</dbReference>
<evidence type="ECO:0000256" key="6">
    <source>
        <dbReference type="PIRSR" id="PIRSR601019-1"/>
    </source>
</evidence>
<keyword evidence="1 7" id="KW-0479">Metal-binding</keyword>
<feature type="binding site" evidence="6">
    <location>
        <begin position="153"/>
        <end position="154"/>
    </location>
    <ligand>
        <name>GTP</name>
        <dbReference type="ChEBI" id="CHEBI:37565"/>
    </ligand>
</feature>
<evidence type="ECO:0000256" key="3">
    <source>
        <dbReference type="ARBA" id="ARBA00022842"/>
    </source>
</evidence>
<dbReference type="AlphaFoldDB" id="A0A6P4Y8G8"/>
<dbReference type="GO" id="GO:0005834">
    <property type="term" value="C:heterotrimeric G-protein complex"/>
    <property type="evidence" value="ECO:0007669"/>
    <property type="project" value="TreeGrafter"/>
</dbReference>
<evidence type="ECO:0000256" key="5">
    <source>
        <dbReference type="ARBA" id="ARBA00023224"/>
    </source>
</evidence>
<keyword evidence="3 7" id="KW-0460">Magnesium</keyword>
<dbReference type="InterPro" id="IPR027417">
    <property type="entry name" value="P-loop_NTPase"/>
</dbReference>
<dbReference type="FunFam" id="1.10.400.10:FF:000007">
    <property type="entry name" value="Guanine nucleotide-binding protein subunit alpha"/>
    <property type="match status" value="1"/>
</dbReference>
<dbReference type="GO" id="GO:0046872">
    <property type="term" value="F:metal ion binding"/>
    <property type="evidence" value="ECO:0007669"/>
    <property type="project" value="UniProtKB-KW"/>
</dbReference>
<dbReference type="GO" id="GO:0001664">
    <property type="term" value="F:G protein-coupled receptor binding"/>
    <property type="evidence" value="ECO:0007669"/>
    <property type="project" value="TreeGrafter"/>
</dbReference>
<feature type="binding site" evidence="6">
    <location>
        <begin position="45"/>
        <end position="50"/>
    </location>
    <ligand>
        <name>GTP</name>
        <dbReference type="ChEBI" id="CHEBI:37565"/>
    </ligand>
</feature>
<feature type="binding site" evidence="6">
    <location>
        <begin position="272"/>
        <end position="275"/>
    </location>
    <ligand>
        <name>GTP</name>
        <dbReference type="ChEBI" id="CHEBI:37565"/>
    </ligand>
</feature>
<feature type="binding site" evidence="7">
    <location>
        <position position="49"/>
    </location>
    <ligand>
        <name>Mg(2+)</name>
        <dbReference type="ChEBI" id="CHEBI:18420"/>
    </ligand>
</feature>
<reference evidence="9" key="1">
    <citation type="submission" date="2025-08" db="UniProtKB">
        <authorList>
            <consortium name="RefSeq"/>
        </authorList>
    </citation>
    <scope>IDENTIFICATION</scope>
    <source>
        <tissue evidence="9">Gonad</tissue>
    </source>
</reference>
<dbReference type="PROSITE" id="PS51882">
    <property type="entry name" value="G_ALPHA"/>
    <property type="match status" value="1"/>
</dbReference>
<dbReference type="Pfam" id="PF00503">
    <property type="entry name" value="G-alpha"/>
    <property type="match status" value="1"/>
</dbReference>
<dbReference type="GO" id="GO:0032502">
    <property type="term" value="P:developmental process"/>
    <property type="evidence" value="ECO:0007669"/>
    <property type="project" value="UniProtKB-ARBA"/>
</dbReference>
<dbReference type="GO" id="GO:0005737">
    <property type="term" value="C:cytoplasm"/>
    <property type="evidence" value="ECO:0007669"/>
    <property type="project" value="TreeGrafter"/>
</dbReference>
<feature type="binding site" evidence="7">
    <location>
        <position position="184"/>
    </location>
    <ligand>
        <name>Mg(2+)</name>
        <dbReference type="ChEBI" id="CHEBI:18420"/>
    </ligand>
</feature>